<comment type="caution">
    <text evidence="3">The sequence shown here is derived from an EMBL/GenBank/DDBJ whole genome shotgun (WGS) entry which is preliminary data.</text>
</comment>
<dbReference type="Pfam" id="PF00702">
    <property type="entry name" value="Hydrolase"/>
    <property type="match status" value="1"/>
</dbReference>
<gene>
    <name evidence="3" type="ORF">TresaDRAFT_2150</name>
</gene>
<dbReference type="GO" id="GO:0016787">
    <property type="term" value="F:hydrolase activity"/>
    <property type="evidence" value="ECO:0007669"/>
    <property type="project" value="UniProtKB-KW"/>
</dbReference>
<dbReference type="InterPro" id="IPR023214">
    <property type="entry name" value="HAD_sf"/>
</dbReference>
<keyword evidence="1 3" id="KW-0378">Hydrolase</keyword>
<dbReference type="STRING" id="907348.TresaDRAFT_2150"/>
<reference evidence="3 4" key="1">
    <citation type="submission" date="2011-09" db="EMBL/GenBank/DDBJ databases">
        <title>The draft genome of Treponema saccharophilum DSM 2985.</title>
        <authorList>
            <consortium name="US DOE Joint Genome Institute (JGI-PGF)"/>
            <person name="Lucas S."/>
            <person name="Copeland A."/>
            <person name="Lapidus A."/>
            <person name="Glavina del Rio T."/>
            <person name="Dalin E."/>
            <person name="Tice H."/>
            <person name="Bruce D."/>
            <person name="Goodwin L."/>
            <person name="Pitluck S."/>
            <person name="Peters L."/>
            <person name="Kyrpides N."/>
            <person name="Mavromatis K."/>
            <person name="Ivanova N."/>
            <person name="Markowitz V."/>
            <person name="Cheng J.-F."/>
            <person name="Hugenholtz P."/>
            <person name="Woyke T."/>
            <person name="Wu D."/>
            <person name="Gronow S."/>
            <person name="Wellnitz S."/>
            <person name="Brambilla E."/>
            <person name="Klenk H.-P."/>
            <person name="Eisen J.A."/>
        </authorList>
    </citation>
    <scope>NUCLEOTIDE SEQUENCE [LARGE SCALE GENOMIC DNA]</scope>
    <source>
        <strain evidence="3 4">DSM 2985</strain>
    </source>
</reference>
<dbReference type="Gene3D" id="3.40.50.1000">
    <property type="entry name" value="HAD superfamily/HAD-like"/>
    <property type="match status" value="1"/>
</dbReference>
<proteinExistence type="predicted"/>
<evidence type="ECO:0000313" key="4">
    <source>
        <dbReference type="Proteomes" id="UP000003571"/>
    </source>
</evidence>
<dbReference type="AlphaFoldDB" id="H7EJQ0"/>
<dbReference type="Proteomes" id="UP000003571">
    <property type="component" value="Unassembled WGS sequence"/>
</dbReference>
<keyword evidence="2" id="KW-0460">Magnesium</keyword>
<dbReference type="EMBL" id="AGRW01000042">
    <property type="protein sequence ID" value="EIC02170.1"/>
    <property type="molecule type" value="Genomic_DNA"/>
</dbReference>
<keyword evidence="4" id="KW-1185">Reference proteome</keyword>
<sequence>MEIYNLPEKPKALIFDIDATLYTCPEYAHEQIDAQVRHYAALNGMTADEARKKVADFRRKWAAEHGGLKISLGNLLTSFGIPIETSIEWRKTLFNPADYLKRDEKLIAAIRKLKEKFALVCVTNNPVEPARRTLEVIGIADLIPRIAGLDTCMESKPSRKLLETAMGWASEDIGEEVRPRDCISVGDRFDIDLKLPIELGMGGILVGGAEDVQKLPDILA</sequence>
<dbReference type="InterPro" id="IPR036412">
    <property type="entry name" value="HAD-like_sf"/>
</dbReference>
<dbReference type="RefSeq" id="WP_002703542.1">
    <property type="nucleotide sequence ID" value="NZ_AGRW01000042.1"/>
</dbReference>
<protein>
    <submittedName>
        <fullName evidence="3">Haloacid dehalogenase domain protein hydrolase</fullName>
    </submittedName>
</protein>
<dbReference type="Gene3D" id="1.10.150.520">
    <property type="match status" value="1"/>
</dbReference>
<organism evidence="3 4">
    <name type="scientific">Treponema saccharophilum DSM 2985</name>
    <dbReference type="NCBI Taxonomy" id="907348"/>
    <lineage>
        <taxon>Bacteria</taxon>
        <taxon>Pseudomonadati</taxon>
        <taxon>Spirochaetota</taxon>
        <taxon>Spirochaetia</taxon>
        <taxon>Spirochaetales</taxon>
        <taxon>Treponemataceae</taxon>
        <taxon>Treponema</taxon>
    </lineage>
</organism>
<dbReference type="OrthoDB" id="358703at2"/>
<evidence type="ECO:0000313" key="3">
    <source>
        <dbReference type="EMBL" id="EIC02170.1"/>
    </source>
</evidence>
<evidence type="ECO:0000256" key="2">
    <source>
        <dbReference type="ARBA" id="ARBA00022842"/>
    </source>
</evidence>
<evidence type="ECO:0000256" key="1">
    <source>
        <dbReference type="ARBA" id="ARBA00022801"/>
    </source>
</evidence>
<name>H7EJQ0_9SPIR</name>
<dbReference type="SUPFAM" id="SSF56784">
    <property type="entry name" value="HAD-like"/>
    <property type="match status" value="1"/>
</dbReference>
<dbReference type="eggNOG" id="COG0637">
    <property type="taxonomic scope" value="Bacteria"/>
</dbReference>
<dbReference type="InterPro" id="IPR051400">
    <property type="entry name" value="HAD-like_hydrolase"/>
</dbReference>
<accession>H7EJQ0</accession>
<dbReference type="PANTHER" id="PTHR46470">
    <property type="entry name" value="N-ACYLNEURAMINATE-9-PHOSPHATASE"/>
    <property type="match status" value="1"/>
</dbReference>
<dbReference type="PATRIC" id="fig|907348.3.peg.1099"/>